<feature type="domain" description="AAA+ ATPase" evidence="2">
    <location>
        <begin position="596"/>
        <end position="723"/>
    </location>
</feature>
<feature type="compositionally biased region" description="Acidic residues" evidence="1">
    <location>
        <begin position="847"/>
        <end position="857"/>
    </location>
</feature>
<dbReference type="Pfam" id="PF23232">
    <property type="entry name" value="AAA_lid_13"/>
    <property type="match status" value="1"/>
</dbReference>
<sequence length="993" mass="114049">MATHTLIPEAQASAPNELEGNQGRNAHGSRDDGREMVPEVRYCNWESFMNRFSDDEPSYAIEALVPGADFEREIADETLRRHRQGVKPYEEEPDDVVTRIRQQRVAVERIRIRSKPLLNLFTRLTGYSWGEKSRTFTQPFKYFVHYHETFHRELGILREEALQINTSSQSEYQDGESHVEFEPETLRHLECFVNFAENNIMQLIRDFRKTAPSKSFTVRFDHLWYSFRPGDLIFVPPMTLRNAVKSRVGDKGVPETGLGHESSMQQTIWKLHGIWSFQNAFRVYAYYLDFDGTSYNAVPLELDIWHFQGEREVRELAFYPLRFASHFDQLIAESKRVGRLYTNFLQEWHIAYNGWSLVTDPMGVPILDPDDELTIKRQIRPAHIEGDMIVDFREAFNSNPEHRSTFFSRQDFAFSAEKSYLTFETHPFMVWSDSQRSTLTESRSEFLFQTNDLDLLEQEDYWATEKYLDPAATIKDKLEVAEDDWILLPRRLFAYALHERVFVPIDVRFMKSITVQENAFEQLQLPDTYRSMLKAAVESHIRRLNIEKQLENKGDSLRTQDFIRGKGRGLNIMRKPIQFQYIPFLLFGMCILWITNGLNIAVHGEPGVGKTATAEAVAQWTRRPLFPMSMGGFRNAYDAESKMEEILRLAHLWGCITLLDEADVFLTARSGSAKNYNNELVSVFLRKIEYFNGILILTTNRIGKLDQALGSRIHLILHYKRLGLAQSLEIFRLNIQRLREAEEQQCRVSGEKPVFVVESAIMKFAADHYNKFPKGKGAWNGRQIRNAFLLATSLARDEAQQINDPAFQPQLRYEHFENIERMTREYDHFRARVLGGDDARKARLNEERDDDFDVDETTDSKQRSRYGGMESAASGVARPMPASPRSLSSLVRVGPNNPPMSHVDPAQGIISGLSHGGIPRPGGTHMAPSVSQGSYASASYEEMNPQTVPGNLYASRQQQHLSPYLVRPGHPHFTPTGSALDHQPSTGGSSDAN</sequence>
<dbReference type="PANTHER" id="PTHR46411:SF3">
    <property type="entry name" value="AAA+ ATPASE DOMAIN-CONTAINING PROTEIN"/>
    <property type="match status" value="1"/>
</dbReference>
<dbReference type="SUPFAM" id="SSF52540">
    <property type="entry name" value="P-loop containing nucleoside triphosphate hydrolases"/>
    <property type="match status" value="1"/>
</dbReference>
<evidence type="ECO:0000313" key="4">
    <source>
        <dbReference type="Proteomes" id="UP001444661"/>
    </source>
</evidence>
<gene>
    <name evidence="3" type="ORF">PG993_009166</name>
</gene>
<dbReference type="InterPro" id="IPR003593">
    <property type="entry name" value="AAA+_ATPase"/>
</dbReference>
<reference evidence="3 4" key="1">
    <citation type="submission" date="2023-01" db="EMBL/GenBank/DDBJ databases">
        <title>Analysis of 21 Apiospora genomes using comparative genomics revels a genus with tremendous synthesis potential of carbohydrate active enzymes and secondary metabolites.</title>
        <authorList>
            <person name="Sorensen T."/>
        </authorList>
    </citation>
    <scope>NUCLEOTIDE SEQUENCE [LARGE SCALE GENOMIC DNA]</scope>
    <source>
        <strain evidence="3 4">CBS 33761</strain>
    </source>
</reference>
<keyword evidence="4" id="KW-1185">Reference proteome</keyword>
<proteinExistence type="predicted"/>
<organism evidence="3 4">
    <name type="scientific">Apiospora rasikravindrae</name>
    <dbReference type="NCBI Taxonomy" id="990691"/>
    <lineage>
        <taxon>Eukaryota</taxon>
        <taxon>Fungi</taxon>
        <taxon>Dikarya</taxon>
        <taxon>Ascomycota</taxon>
        <taxon>Pezizomycotina</taxon>
        <taxon>Sordariomycetes</taxon>
        <taxon>Xylariomycetidae</taxon>
        <taxon>Amphisphaeriales</taxon>
        <taxon>Apiosporaceae</taxon>
        <taxon>Apiospora</taxon>
    </lineage>
</organism>
<comment type="caution">
    <text evidence="3">The sequence shown here is derived from an EMBL/GenBank/DDBJ whole genome shotgun (WGS) entry which is preliminary data.</text>
</comment>
<evidence type="ECO:0000259" key="2">
    <source>
        <dbReference type="SMART" id="SM00382"/>
    </source>
</evidence>
<dbReference type="InterPro" id="IPR056599">
    <property type="entry name" value="AAA_lid_fung"/>
</dbReference>
<dbReference type="InterPro" id="IPR054289">
    <property type="entry name" value="DUF7025"/>
</dbReference>
<dbReference type="Proteomes" id="UP001444661">
    <property type="component" value="Unassembled WGS sequence"/>
</dbReference>
<dbReference type="PANTHER" id="PTHR46411">
    <property type="entry name" value="FAMILY ATPASE, PUTATIVE-RELATED"/>
    <property type="match status" value="1"/>
</dbReference>
<feature type="compositionally biased region" description="Polar residues" evidence="1">
    <location>
        <begin position="983"/>
        <end position="993"/>
    </location>
</feature>
<dbReference type="EMBL" id="JAQQWK010000009">
    <property type="protein sequence ID" value="KAK8034171.1"/>
    <property type="molecule type" value="Genomic_DNA"/>
</dbReference>
<feature type="region of interest" description="Disordered" evidence="1">
    <location>
        <begin position="909"/>
        <end position="949"/>
    </location>
</feature>
<feature type="region of interest" description="Disordered" evidence="1">
    <location>
        <begin position="964"/>
        <end position="993"/>
    </location>
</feature>
<dbReference type="Gene3D" id="3.40.50.300">
    <property type="entry name" value="P-loop containing nucleotide triphosphate hydrolases"/>
    <property type="match status" value="1"/>
</dbReference>
<dbReference type="InterPro" id="IPR027417">
    <property type="entry name" value="P-loop_NTPase"/>
</dbReference>
<dbReference type="Pfam" id="PF00004">
    <property type="entry name" value="AAA"/>
    <property type="match status" value="1"/>
</dbReference>
<dbReference type="InterPro" id="IPR003959">
    <property type="entry name" value="ATPase_AAA_core"/>
</dbReference>
<dbReference type="Pfam" id="PF22942">
    <property type="entry name" value="DUF7025"/>
    <property type="match status" value="1"/>
</dbReference>
<accession>A0ABR1SIL6</accession>
<dbReference type="SMART" id="SM00382">
    <property type="entry name" value="AAA"/>
    <property type="match status" value="1"/>
</dbReference>
<protein>
    <recommendedName>
        <fullName evidence="2">AAA+ ATPase domain-containing protein</fullName>
    </recommendedName>
</protein>
<evidence type="ECO:0000313" key="3">
    <source>
        <dbReference type="EMBL" id="KAK8034171.1"/>
    </source>
</evidence>
<name>A0ABR1SIL6_9PEZI</name>
<feature type="region of interest" description="Disordered" evidence="1">
    <location>
        <begin position="1"/>
        <end position="35"/>
    </location>
</feature>
<evidence type="ECO:0000256" key="1">
    <source>
        <dbReference type="SAM" id="MobiDB-lite"/>
    </source>
</evidence>
<feature type="region of interest" description="Disordered" evidence="1">
    <location>
        <begin position="844"/>
        <end position="887"/>
    </location>
</feature>